<dbReference type="GO" id="GO:0005886">
    <property type="term" value="C:plasma membrane"/>
    <property type="evidence" value="ECO:0007669"/>
    <property type="project" value="UniProtKB-SubCell"/>
</dbReference>
<comment type="cofactor">
    <cofactor evidence="1 19">
        <name>Mg(2+)</name>
        <dbReference type="ChEBI" id="CHEBI:18420"/>
    </cofactor>
</comment>
<evidence type="ECO:0000256" key="18">
    <source>
        <dbReference type="ARBA" id="ARBA00049504"/>
    </source>
</evidence>
<evidence type="ECO:0000256" key="2">
    <source>
        <dbReference type="ARBA" id="ARBA00004651"/>
    </source>
</evidence>
<evidence type="ECO:0000256" key="13">
    <source>
        <dbReference type="ARBA" id="ARBA00023136"/>
    </source>
</evidence>
<dbReference type="Pfam" id="PF02654">
    <property type="entry name" value="CobS"/>
    <property type="match status" value="1"/>
</dbReference>
<dbReference type="GO" id="GO:0009236">
    <property type="term" value="P:cobalamin biosynthetic process"/>
    <property type="evidence" value="ECO:0007669"/>
    <property type="project" value="UniProtKB-UniRule"/>
</dbReference>
<dbReference type="PANTHER" id="PTHR34148:SF1">
    <property type="entry name" value="ADENOSYLCOBINAMIDE-GDP RIBAZOLETRANSFERASE"/>
    <property type="match status" value="1"/>
</dbReference>
<comment type="subcellular location">
    <subcellularLocation>
        <location evidence="2 19">Cell membrane</location>
        <topology evidence="2 19">Multi-pass membrane protein</topology>
    </subcellularLocation>
</comment>
<evidence type="ECO:0000256" key="4">
    <source>
        <dbReference type="ARBA" id="ARBA00010561"/>
    </source>
</evidence>
<comment type="function">
    <text evidence="14 19">Joins adenosylcobinamide-GDP and alpha-ribazole to generate adenosylcobalamin (Ado-cobalamin). Also synthesizes adenosylcobalamin 5'-phosphate from adenosylcobinamide-GDP and alpha-ribazole 5'-phosphate.</text>
</comment>
<organism evidence="20 21">
    <name type="scientific">Dictyobacter vulcani</name>
    <dbReference type="NCBI Taxonomy" id="2607529"/>
    <lineage>
        <taxon>Bacteria</taxon>
        <taxon>Bacillati</taxon>
        <taxon>Chloroflexota</taxon>
        <taxon>Ktedonobacteria</taxon>
        <taxon>Ktedonobacterales</taxon>
        <taxon>Dictyobacteraceae</taxon>
        <taxon>Dictyobacter</taxon>
    </lineage>
</organism>
<evidence type="ECO:0000256" key="7">
    <source>
        <dbReference type="ARBA" id="ARBA00022475"/>
    </source>
</evidence>
<evidence type="ECO:0000256" key="8">
    <source>
        <dbReference type="ARBA" id="ARBA00022573"/>
    </source>
</evidence>
<evidence type="ECO:0000256" key="10">
    <source>
        <dbReference type="ARBA" id="ARBA00022692"/>
    </source>
</evidence>
<comment type="catalytic activity">
    <reaction evidence="17 19">
        <text>alpha-ribazole + adenosylcob(III)inamide-GDP = adenosylcob(III)alamin + GMP + H(+)</text>
        <dbReference type="Rhea" id="RHEA:16049"/>
        <dbReference type="ChEBI" id="CHEBI:10329"/>
        <dbReference type="ChEBI" id="CHEBI:15378"/>
        <dbReference type="ChEBI" id="CHEBI:18408"/>
        <dbReference type="ChEBI" id="CHEBI:58115"/>
        <dbReference type="ChEBI" id="CHEBI:60487"/>
        <dbReference type="EC" id="2.7.8.26"/>
    </reaction>
</comment>
<feature type="transmembrane region" description="Helical" evidence="19">
    <location>
        <begin position="206"/>
        <end position="235"/>
    </location>
</feature>
<evidence type="ECO:0000256" key="6">
    <source>
        <dbReference type="ARBA" id="ARBA00015850"/>
    </source>
</evidence>
<keyword evidence="10 19" id="KW-0812">Transmembrane</keyword>
<dbReference type="EC" id="2.7.8.26" evidence="5 19"/>
<comment type="pathway">
    <text evidence="3 19">Cofactor biosynthesis; adenosylcobalamin biosynthesis; adenosylcobalamin from cob(II)yrinate a,c-diamide: step 7/7.</text>
</comment>
<dbReference type="RefSeq" id="WP_162004900.1">
    <property type="nucleotide sequence ID" value="NZ_BKZW01000001.1"/>
</dbReference>
<protein>
    <recommendedName>
        <fullName evidence="6 19">Adenosylcobinamide-GDP ribazoletransferase</fullName>
        <ecNumber evidence="5 19">2.7.8.26</ecNumber>
    </recommendedName>
    <alternativeName>
        <fullName evidence="16 19">Cobalamin synthase</fullName>
    </alternativeName>
    <alternativeName>
        <fullName evidence="15 19">Cobalamin-5'-phosphate synthase</fullName>
    </alternativeName>
</protein>
<dbReference type="GO" id="GO:0008818">
    <property type="term" value="F:cobalamin 5'-phosphate synthase activity"/>
    <property type="evidence" value="ECO:0007669"/>
    <property type="project" value="UniProtKB-UniRule"/>
</dbReference>
<keyword evidence="13 19" id="KW-0472">Membrane</keyword>
<dbReference type="Proteomes" id="UP000326912">
    <property type="component" value="Unassembled WGS sequence"/>
</dbReference>
<evidence type="ECO:0000256" key="9">
    <source>
        <dbReference type="ARBA" id="ARBA00022679"/>
    </source>
</evidence>
<keyword evidence="21" id="KW-1185">Reference proteome</keyword>
<accession>A0A5J4KJU5</accession>
<evidence type="ECO:0000256" key="11">
    <source>
        <dbReference type="ARBA" id="ARBA00022842"/>
    </source>
</evidence>
<evidence type="ECO:0000256" key="19">
    <source>
        <dbReference type="HAMAP-Rule" id="MF_00719"/>
    </source>
</evidence>
<feature type="transmembrane region" description="Helical" evidence="19">
    <location>
        <begin position="255"/>
        <end position="276"/>
    </location>
</feature>
<evidence type="ECO:0000256" key="5">
    <source>
        <dbReference type="ARBA" id="ARBA00013200"/>
    </source>
</evidence>
<sequence length="277" mass="30238">MPEIPPFLDARTPPEPDRTGWILDQYKELVAAIRFLSTIPIPGSAQLFRTDTGDARLFLGSAYFPLVGLLLSALLYACVWIFGSLVSPLVLAALLVVLLVLLTGGLHLDGLMDSCDGLFGGRSPERKLEIMRDSRVGSFGVLGGICILLLKFALLASLNLQLIPLALLTILPISRWTMVQAMYAFPSARATGLGAAFRQTVTRDRLICAAVLTLIIAWFASHLVGLILWFCATLISWLIGRWITSALGGLTGDSYGTLAEVMEVVLLLLFTLLRFWF</sequence>
<keyword evidence="12 19" id="KW-1133">Transmembrane helix</keyword>
<evidence type="ECO:0000256" key="1">
    <source>
        <dbReference type="ARBA" id="ARBA00001946"/>
    </source>
</evidence>
<dbReference type="HAMAP" id="MF_00719">
    <property type="entry name" value="CobS"/>
    <property type="match status" value="1"/>
</dbReference>
<comment type="caution">
    <text evidence="20">The sequence shown here is derived from an EMBL/GenBank/DDBJ whole genome shotgun (WGS) entry which is preliminary data.</text>
</comment>
<dbReference type="InterPro" id="IPR003805">
    <property type="entry name" value="CobS"/>
</dbReference>
<feature type="transmembrane region" description="Helical" evidence="19">
    <location>
        <begin position="57"/>
        <end position="83"/>
    </location>
</feature>
<proteinExistence type="inferred from homology"/>
<dbReference type="PANTHER" id="PTHR34148">
    <property type="entry name" value="ADENOSYLCOBINAMIDE-GDP RIBAZOLETRANSFERASE"/>
    <property type="match status" value="1"/>
</dbReference>
<name>A0A5J4KJU5_9CHLR</name>
<dbReference type="AlphaFoldDB" id="A0A5J4KJU5"/>
<comment type="catalytic activity">
    <reaction evidence="18 19">
        <text>alpha-ribazole 5'-phosphate + adenosylcob(III)inamide-GDP = adenosylcob(III)alamin 5'-phosphate + GMP + H(+)</text>
        <dbReference type="Rhea" id="RHEA:23560"/>
        <dbReference type="ChEBI" id="CHEBI:15378"/>
        <dbReference type="ChEBI" id="CHEBI:57918"/>
        <dbReference type="ChEBI" id="CHEBI:58115"/>
        <dbReference type="ChEBI" id="CHEBI:60487"/>
        <dbReference type="ChEBI" id="CHEBI:60493"/>
        <dbReference type="EC" id="2.7.8.26"/>
    </reaction>
</comment>
<keyword evidence="11 19" id="KW-0460">Magnesium</keyword>
<evidence type="ECO:0000313" key="20">
    <source>
        <dbReference type="EMBL" id="GER86439.1"/>
    </source>
</evidence>
<evidence type="ECO:0000256" key="14">
    <source>
        <dbReference type="ARBA" id="ARBA00025228"/>
    </source>
</evidence>
<reference evidence="20 21" key="1">
    <citation type="submission" date="2019-10" db="EMBL/GenBank/DDBJ databases">
        <title>Dictyobacter vulcani sp. nov., within the class Ktedonobacteria, isolated from soil of volcanic Mt. Zao.</title>
        <authorList>
            <person name="Zheng Y."/>
            <person name="Wang C.M."/>
            <person name="Sakai Y."/>
            <person name="Abe K."/>
            <person name="Yokota A."/>
            <person name="Yabe S."/>
        </authorList>
    </citation>
    <scope>NUCLEOTIDE SEQUENCE [LARGE SCALE GENOMIC DNA]</scope>
    <source>
        <strain evidence="20 21">W12</strain>
    </source>
</reference>
<evidence type="ECO:0000256" key="3">
    <source>
        <dbReference type="ARBA" id="ARBA00004663"/>
    </source>
</evidence>
<evidence type="ECO:0000256" key="12">
    <source>
        <dbReference type="ARBA" id="ARBA00022989"/>
    </source>
</evidence>
<gene>
    <name evidence="19 20" type="primary">cobS</name>
    <name evidence="20" type="ORF">KDW_06010</name>
</gene>
<evidence type="ECO:0000256" key="16">
    <source>
        <dbReference type="ARBA" id="ARBA00032853"/>
    </source>
</evidence>
<keyword evidence="7 19" id="KW-1003">Cell membrane</keyword>
<keyword evidence="9 19" id="KW-0808">Transferase</keyword>
<feature type="transmembrane region" description="Helical" evidence="19">
    <location>
        <begin position="89"/>
        <end position="108"/>
    </location>
</feature>
<feature type="transmembrane region" description="Helical" evidence="19">
    <location>
        <begin position="162"/>
        <end position="185"/>
    </location>
</feature>
<keyword evidence="8 19" id="KW-0169">Cobalamin biosynthesis</keyword>
<evidence type="ECO:0000256" key="15">
    <source>
        <dbReference type="ARBA" id="ARBA00032605"/>
    </source>
</evidence>
<evidence type="ECO:0000313" key="21">
    <source>
        <dbReference type="Proteomes" id="UP000326912"/>
    </source>
</evidence>
<dbReference type="NCBIfam" id="TIGR00317">
    <property type="entry name" value="cobS"/>
    <property type="match status" value="1"/>
</dbReference>
<comment type="similarity">
    <text evidence="4 19">Belongs to the CobS family.</text>
</comment>
<dbReference type="UniPathway" id="UPA00148">
    <property type="reaction ID" value="UER00238"/>
</dbReference>
<evidence type="ECO:0000256" key="17">
    <source>
        <dbReference type="ARBA" id="ARBA00048623"/>
    </source>
</evidence>
<feature type="transmembrane region" description="Helical" evidence="19">
    <location>
        <begin position="136"/>
        <end position="156"/>
    </location>
</feature>
<dbReference type="EMBL" id="BKZW01000001">
    <property type="protein sequence ID" value="GER86439.1"/>
    <property type="molecule type" value="Genomic_DNA"/>
</dbReference>
<dbReference type="GO" id="GO:0051073">
    <property type="term" value="F:adenosylcobinamide-GDP ribazoletransferase activity"/>
    <property type="evidence" value="ECO:0007669"/>
    <property type="project" value="UniProtKB-UniRule"/>
</dbReference>